<name>A5ZMS8_9FIRM</name>
<organism evidence="1 2">
    <name type="scientific">Blautia obeum ATCC 29174</name>
    <dbReference type="NCBI Taxonomy" id="411459"/>
    <lineage>
        <taxon>Bacteria</taxon>
        <taxon>Bacillati</taxon>
        <taxon>Bacillota</taxon>
        <taxon>Clostridia</taxon>
        <taxon>Lachnospirales</taxon>
        <taxon>Lachnospiraceae</taxon>
        <taxon>Blautia</taxon>
    </lineage>
</organism>
<dbReference type="HOGENOM" id="CLU_3077328_0_0_9"/>
<proteinExistence type="predicted"/>
<dbReference type="Proteomes" id="UP000006002">
    <property type="component" value="Unassembled WGS sequence"/>
</dbReference>
<evidence type="ECO:0000313" key="1">
    <source>
        <dbReference type="EMBL" id="EDM89172.1"/>
    </source>
</evidence>
<dbReference type="EMBL" id="AAVO02000001">
    <property type="protein sequence ID" value="EDM89172.1"/>
    <property type="molecule type" value="Genomic_DNA"/>
</dbReference>
<protein>
    <submittedName>
        <fullName evidence="1">Uncharacterized protein</fullName>
    </submittedName>
</protein>
<dbReference type="AlphaFoldDB" id="A5ZMS8"/>
<evidence type="ECO:0000313" key="2">
    <source>
        <dbReference type="Proteomes" id="UP000006002"/>
    </source>
</evidence>
<sequence>MKKQRDIFSIRQKKNPAIFTYCDIIYTKAYRFEISGEEQVSGRMPWEIVNTN</sequence>
<gene>
    <name evidence="1" type="ORF">RUMOBE_00295</name>
</gene>
<reference evidence="1 2" key="2">
    <citation type="submission" date="2007-04" db="EMBL/GenBank/DDBJ databases">
        <title>Draft genome sequence of Ruminococcus obeum (ATCC 29174).</title>
        <authorList>
            <person name="Sudarsanam P."/>
            <person name="Ley R."/>
            <person name="Guruge J."/>
            <person name="Turnbaugh P.J."/>
            <person name="Mahowald M."/>
            <person name="Liep D."/>
            <person name="Gordon J."/>
        </authorList>
    </citation>
    <scope>NUCLEOTIDE SEQUENCE [LARGE SCALE GENOMIC DNA]</scope>
    <source>
        <strain evidence="1 2">ATCC 29174</strain>
    </source>
</reference>
<comment type="caution">
    <text evidence="1">The sequence shown here is derived from an EMBL/GenBank/DDBJ whole genome shotgun (WGS) entry which is preliminary data.</text>
</comment>
<accession>A5ZMS8</accession>
<reference evidence="1 2" key="1">
    <citation type="submission" date="2007-03" db="EMBL/GenBank/DDBJ databases">
        <authorList>
            <person name="Fulton L."/>
            <person name="Clifton S."/>
            <person name="Fulton B."/>
            <person name="Xu J."/>
            <person name="Minx P."/>
            <person name="Pepin K.H."/>
            <person name="Johnson M."/>
            <person name="Thiruvilangam P."/>
            <person name="Bhonagiri V."/>
            <person name="Nash W.E."/>
            <person name="Mardis E.R."/>
            <person name="Wilson R.K."/>
        </authorList>
    </citation>
    <scope>NUCLEOTIDE SEQUENCE [LARGE SCALE GENOMIC DNA]</scope>
    <source>
        <strain evidence="1 2">ATCC 29174</strain>
    </source>
</reference>